<evidence type="ECO:0000256" key="2">
    <source>
        <dbReference type="ARBA" id="ARBA00023033"/>
    </source>
</evidence>
<dbReference type="InterPro" id="IPR002938">
    <property type="entry name" value="FAD-bd"/>
</dbReference>
<dbReference type="EMBL" id="JANFAV010000015">
    <property type="protein sequence ID" value="MCW6536673.1"/>
    <property type="molecule type" value="Genomic_DNA"/>
</dbReference>
<evidence type="ECO:0000313" key="4">
    <source>
        <dbReference type="EMBL" id="MCW6536673.1"/>
    </source>
</evidence>
<dbReference type="Gene3D" id="3.50.50.60">
    <property type="entry name" value="FAD/NAD(P)-binding domain"/>
    <property type="match status" value="1"/>
</dbReference>
<keyword evidence="5" id="KW-1185">Reference proteome</keyword>
<evidence type="ECO:0000256" key="1">
    <source>
        <dbReference type="ARBA" id="ARBA00023002"/>
    </source>
</evidence>
<dbReference type="GO" id="GO:0004497">
    <property type="term" value="F:monooxygenase activity"/>
    <property type="evidence" value="ECO:0007669"/>
    <property type="project" value="UniProtKB-KW"/>
</dbReference>
<evidence type="ECO:0000313" key="5">
    <source>
        <dbReference type="Proteomes" id="UP001165565"/>
    </source>
</evidence>
<dbReference type="GO" id="GO:0071949">
    <property type="term" value="F:FAD binding"/>
    <property type="evidence" value="ECO:0007669"/>
    <property type="project" value="InterPro"/>
</dbReference>
<dbReference type="Pfam" id="PF01494">
    <property type="entry name" value="FAD_binding_3"/>
    <property type="match status" value="1"/>
</dbReference>
<accession>A0AA42CVK4</accession>
<feature type="domain" description="FAD-binding" evidence="3">
    <location>
        <begin position="5"/>
        <end position="321"/>
    </location>
</feature>
<dbReference type="AlphaFoldDB" id="A0AA42CVK4"/>
<dbReference type="PANTHER" id="PTHR13789">
    <property type="entry name" value="MONOOXYGENASE"/>
    <property type="match status" value="1"/>
</dbReference>
<name>A0AA42CVK4_9SPHN</name>
<reference evidence="4" key="1">
    <citation type="submission" date="2022-06" db="EMBL/GenBank/DDBJ databases">
        <title>Sphingomonas sp. nov. isolated from rhizosphere soil of tomato.</title>
        <authorList>
            <person name="Dong H."/>
            <person name="Gao R."/>
        </authorList>
    </citation>
    <scope>NUCLEOTIDE SEQUENCE</scope>
    <source>
        <strain evidence="4">MMSM24</strain>
    </source>
</reference>
<keyword evidence="1" id="KW-0560">Oxidoreductase</keyword>
<dbReference type="PRINTS" id="PR00420">
    <property type="entry name" value="RNGMNOXGNASE"/>
</dbReference>
<dbReference type="InterPro" id="IPR036188">
    <property type="entry name" value="FAD/NAD-bd_sf"/>
</dbReference>
<dbReference type="PANTHER" id="PTHR13789:SF309">
    <property type="entry name" value="PUTATIVE (AFU_ORTHOLOGUE AFUA_6G14510)-RELATED"/>
    <property type="match status" value="1"/>
</dbReference>
<dbReference type="RefSeq" id="WP_265270327.1">
    <property type="nucleotide sequence ID" value="NZ_JANFAV010000015.1"/>
</dbReference>
<gene>
    <name evidence="4" type="ORF">NEE01_17990</name>
</gene>
<sequence length="414" mass="44071">MGPLDIAVAGCGPGGLAAALLLKRDGHRVTLFERFETPQPIGSGLMLQPTGLAVLKRLGLAEIALESGARIDRLIGQAGTAGPVVLDVRYAALGRPSAFGIGIHRASLFALLHDAVTTAGVPIATGRTVAGSVADGAKRRLHFADGDMAGPFDLVVDALGTRTPLAPPTGHSLAYGALWASLDWPDATTFDEAALEQRYRRASTMVGVLPVGASPHAGRRQAAFFWSLRADRLDAWRTAGLDAWKAEVLGLWPACAPLLDQIVSPDQVTFAHYAHRTLRDPAEPALIHIGDVWHSASPQLGQGANMALLDAWALAKGLRESKGVGEGLADAVARRRRHVHLYQRLTALFTPVYQSDSRLLPLVRDRLVGPLSKLWPATWIQAAMVSGLIGNPLRPLGLDARQPAQPDEPIRHAA</sequence>
<dbReference type="InterPro" id="IPR050493">
    <property type="entry name" value="FAD-dep_Monooxygenase_BioMet"/>
</dbReference>
<protein>
    <submittedName>
        <fullName evidence="4">FAD-dependent monooxygenase</fullName>
    </submittedName>
</protein>
<evidence type="ECO:0000259" key="3">
    <source>
        <dbReference type="Pfam" id="PF01494"/>
    </source>
</evidence>
<proteinExistence type="predicted"/>
<organism evidence="4 5">
    <name type="scientific">Sphingomonas lycopersici</name>
    <dbReference type="NCBI Taxonomy" id="2951807"/>
    <lineage>
        <taxon>Bacteria</taxon>
        <taxon>Pseudomonadati</taxon>
        <taxon>Pseudomonadota</taxon>
        <taxon>Alphaproteobacteria</taxon>
        <taxon>Sphingomonadales</taxon>
        <taxon>Sphingomonadaceae</taxon>
        <taxon>Sphingomonas</taxon>
    </lineage>
</organism>
<dbReference type="Proteomes" id="UP001165565">
    <property type="component" value="Unassembled WGS sequence"/>
</dbReference>
<dbReference type="SUPFAM" id="SSF51905">
    <property type="entry name" value="FAD/NAD(P)-binding domain"/>
    <property type="match status" value="1"/>
</dbReference>
<keyword evidence="2 4" id="KW-0503">Monooxygenase</keyword>
<comment type="caution">
    <text evidence="4">The sequence shown here is derived from an EMBL/GenBank/DDBJ whole genome shotgun (WGS) entry which is preliminary data.</text>
</comment>